<keyword evidence="1" id="KW-0472">Membrane</keyword>
<dbReference type="Pfam" id="PF05656">
    <property type="entry name" value="DUF805"/>
    <property type="match status" value="1"/>
</dbReference>
<dbReference type="RefSeq" id="WP_149351252.1">
    <property type="nucleotide sequence ID" value="NZ_CP040243.1"/>
</dbReference>
<dbReference type="GO" id="GO:0016020">
    <property type="term" value="C:membrane"/>
    <property type="evidence" value="ECO:0007669"/>
    <property type="project" value="InterPro"/>
</dbReference>
<gene>
    <name evidence="2" type="ORF">FLK62_12360</name>
</gene>
<dbReference type="EMBL" id="CP041334">
    <property type="protein sequence ID" value="QKY73902.1"/>
    <property type="molecule type" value="Genomic_DNA"/>
</dbReference>
<dbReference type="AlphaFoldDB" id="A0A859IIS2"/>
<sequence length="92" mass="10243">MRRTRTNYAMLSILTSGLMTIMINLSPQPLLILLVGSAVQIYLATGRLKDMNANPWWSALTLLPFVGFILMFPKGTKGANQYGEDPREKGNN</sequence>
<protein>
    <submittedName>
        <fullName evidence="2">DUF805 domain-containing protein</fullName>
    </submittedName>
</protein>
<name>A0A859IIS2_GLAPU</name>
<dbReference type="InterPro" id="IPR008523">
    <property type="entry name" value="DUF805"/>
</dbReference>
<evidence type="ECO:0000256" key="1">
    <source>
        <dbReference type="SAM" id="Phobius"/>
    </source>
</evidence>
<feature type="transmembrane region" description="Helical" evidence="1">
    <location>
        <begin position="21"/>
        <end position="43"/>
    </location>
</feature>
<dbReference type="Proteomes" id="UP000509790">
    <property type="component" value="Chromosome"/>
</dbReference>
<keyword evidence="1" id="KW-0812">Transmembrane</keyword>
<organism evidence="2 3">
    <name type="scientific">Glaesserella parasuis</name>
    <name type="common">Haemophilus parasuis</name>
    <dbReference type="NCBI Taxonomy" id="738"/>
    <lineage>
        <taxon>Bacteria</taxon>
        <taxon>Pseudomonadati</taxon>
        <taxon>Pseudomonadota</taxon>
        <taxon>Gammaproteobacteria</taxon>
        <taxon>Pasteurellales</taxon>
        <taxon>Pasteurellaceae</taxon>
        <taxon>Glaesserella</taxon>
    </lineage>
</organism>
<evidence type="ECO:0000313" key="3">
    <source>
        <dbReference type="Proteomes" id="UP000509790"/>
    </source>
</evidence>
<reference evidence="2 3" key="1">
    <citation type="submission" date="2019-06" db="EMBL/GenBank/DDBJ databases">
        <title>Complete genome sequence of Haemophilus parasuis HPS412.</title>
        <authorList>
            <person name="Yang S."/>
            <person name="Huang C."/>
        </authorList>
    </citation>
    <scope>NUCLEOTIDE SEQUENCE [LARGE SCALE GENOMIC DNA]</scope>
    <source>
        <strain evidence="2 3">HPS412</strain>
    </source>
</reference>
<evidence type="ECO:0000313" key="2">
    <source>
        <dbReference type="EMBL" id="QKY73902.1"/>
    </source>
</evidence>
<keyword evidence="1" id="KW-1133">Transmembrane helix</keyword>
<proteinExistence type="predicted"/>
<feature type="transmembrane region" description="Helical" evidence="1">
    <location>
        <begin position="55"/>
        <end position="72"/>
    </location>
</feature>
<accession>A0A859IIS2</accession>